<accession>M5RGQ2</accession>
<dbReference type="Gene3D" id="2.120.10.30">
    <property type="entry name" value="TolB, C-terminal domain"/>
    <property type="match status" value="1"/>
</dbReference>
<dbReference type="EMBL" id="ANOG01000683">
    <property type="protein sequence ID" value="EMI18296.1"/>
    <property type="molecule type" value="Genomic_DNA"/>
</dbReference>
<evidence type="ECO:0000256" key="2">
    <source>
        <dbReference type="SAM" id="SignalP"/>
    </source>
</evidence>
<dbReference type="PANTHER" id="PTHR47572:SF4">
    <property type="entry name" value="LACTONASE DRP35"/>
    <property type="match status" value="1"/>
</dbReference>
<keyword evidence="5" id="KW-1185">Reference proteome</keyword>
<comment type="caution">
    <text evidence="4">The sequence shown here is derived from an EMBL/GenBank/DDBJ whole genome shotgun (WGS) entry which is preliminary data.</text>
</comment>
<dbReference type="PATRIC" id="fig|1265738.3.peg.4799"/>
<gene>
    <name evidence="4" type="ORF">RMSM_04776</name>
</gene>
<evidence type="ECO:0000313" key="5">
    <source>
        <dbReference type="Proteomes" id="UP000011991"/>
    </source>
</evidence>
<dbReference type="AlphaFoldDB" id="M5RGQ2"/>
<dbReference type="SUPFAM" id="SSF63829">
    <property type="entry name" value="Calcium-dependent phosphotriesterase"/>
    <property type="match status" value="1"/>
</dbReference>
<dbReference type="InterPro" id="IPR011042">
    <property type="entry name" value="6-blade_b-propeller_TolB-like"/>
</dbReference>
<dbReference type="Proteomes" id="UP000011991">
    <property type="component" value="Unassembled WGS sequence"/>
</dbReference>
<dbReference type="Pfam" id="PF08450">
    <property type="entry name" value="SGL"/>
    <property type="match status" value="1"/>
</dbReference>
<dbReference type="PANTHER" id="PTHR47572">
    <property type="entry name" value="LIPOPROTEIN-RELATED"/>
    <property type="match status" value="1"/>
</dbReference>
<feature type="signal peptide" evidence="2">
    <location>
        <begin position="1"/>
        <end position="16"/>
    </location>
</feature>
<evidence type="ECO:0000259" key="3">
    <source>
        <dbReference type="Pfam" id="PF08450"/>
    </source>
</evidence>
<keyword evidence="2" id="KW-0732">Signal</keyword>
<reference evidence="4 5" key="1">
    <citation type="journal article" date="2013" name="Mar. Genomics">
        <title>Expression of sulfatases in Rhodopirellula baltica and the diversity of sulfatases in the genus Rhodopirellula.</title>
        <authorList>
            <person name="Wegner C.E."/>
            <person name="Richter-Heitmann T."/>
            <person name="Klindworth A."/>
            <person name="Klockow C."/>
            <person name="Richter M."/>
            <person name="Achstetter T."/>
            <person name="Glockner F.O."/>
            <person name="Harder J."/>
        </authorList>
    </citation>
    <scope>NUCLEOTIDE SEQUENCE [LARGE SCALE GENOMIC DNA]</scope>
    <source>
        <strain evidence="4 5">SM1</strain>
    </source>
</reference>
<name>M5RGQ2_9BACT</name>
<dbReference type="InterPro" id="IPR013658">
    <property type="entry name" value="SGL"/>
</dbReference>
<organism evidence="4 5">
    <name type="scientific">Rhodopirellula maiorica SM1</name>
    <dbReference type="NCBI Taxonomy" id="1265738"/>
    <lineage>
        <taxon>Bacteria</taxon>
        <taxon>Pseudomonadati</taxon>
        <taxon>Planctomycetota</taxon>
        <taxon>Planctomycetia</taxon>
        <taxon>Pirellulales</taxon>
        <taxon>Pirellulaceae</taxon>
        <taxon>Novipirellula</taxon>
    </lineage>
</organism>
<evidence type="ECO:0000256" key="1">
    <source>
        <dbReference type="ARBA" id="ARBA00022801"/>
    </source>
</evidence>
<dbReference type="GO" id="GO:0016787">
    <property type="term" value="F:hydrolase activity"/>
    <property type="evidence" value="ECO:0007669"/>
    <property type="project" value="UniProtKB-KW"/>
</dbReference>
<protein>
    <submittedName>
        <fullName evidence="4">SMP-30/Gluconolaconase/LRE domain protein</fullName>
    </submittedName>
</protein>
<feature type="chain" id="PRO_5004070685" evidence="2">
    <location>
        <begin position="17"/>
        <end position="320"/>
    </location>
</feature>
<feature type="domain" description="SMP-30/Gluconolactonase/LRE-like region" evidence="3">
    <location>
        <begin position="35"/>
        <end position="300"/>
    </location>
</feature>
<sequence>MLCSLLAGLPFVSAVAADDPVFLSQPEMLQDHGAGEGPVWHPRLGLLTSGEGNINRRDLAGQSSVFRADAGSNGLLFDRQGRLVICDNQRRQVQRIEADGTLRVLADSYQGSRFNQPNDLTIDSKKRIYFTDPQYGDRSGMEMLDDEGQKVEGVYRIDPDGRVTRIIAHEVDRPNGLIVTPDDQFLYVADNNNELGGARKLWRFDLNADGTLDLKTQTLIYDWGTTRGPDGMKLDQQGRLYVAAGLNKPRPPAQTADRPTAGIYVFSPAGEKIDFLSIPRDETTNCAFGGKDGKTLFVTAGGTLWSVRTAVPGYQLFGGR</sequence>
<proteinExistence type="predicted"/>
<keyword evidence="1" id="KW-0378">Hydrolase</keyword>
<evidence type="ECO:0000313" key="4">
    <source>
        <dbReference type="EMBL" id="EMI18296.1"/>
    </source>
</evidence>
<dbReference type="InterPro" id="IPR051262">
    <property type="entry name" value="SMP-30/CGR1_Lactonase"/>
</dbReference>